<accession>A0A926HZ64</accession>
<protein>
    <recommendedName>
        <fullName evidence="3">Spore coat protein</fullName>
    </recommendedName>
</protein>
<sequence>MSPKELLYVEDVLGHEKQMKTACSDFASQIQDPELKSFVQGLSSKHQETFGKIYNLLSSN</sequence>
<comment type="caution">
    <text evidence="1">The sequence shown here is derived from an EMBL/GenBank/DDBJ whole genome shotgun (WGS) entry which is preliminary data.</text>
</comment>
<evidence type="ECO:0008006" key="3">
    <source>
        <dbReference type="Google" id="ProtNLM"/>
    </source>
</evidence>
<evidence type="ECO:0000313" key="2">
    <source>
        <dbReference type="Proteomes" id="UP000611762"/>
    </source>
</evidence>
<evidence type="ECO:0000313" key="1">
    <source>
        <dbReference type="EMBL" id="MBC8541128.1"/>
    </source>
</evidence>
<organism evidence="1 2">
    <name type="scientific">Congzhengia minquanensis</name>
    <dbReference type="NCBI Taxonomy" id="2763657"/>
    <lineage>
        <taxon>Bacteria</taxon>
        <taxon>Bacillati</taxon>
        <taxon>Bacillota</taxon>
        <taxon>Clostridia</taxon>
        <taxon>Eubacteriales</taxon>
        <taxon>Oscillospiraceae</taxon>
        <taxon>Congzhengia</taxon>
    </lineage>
</organism>
<reference evidence="1" key="1">
    <citation type="submission" date="2020-08" db="EMBL/GenBank/DDBJ databases">
        <title>Genome public.</title>
        <authorList>
            <person name="Liu C."/>
            <person name="Sun Q."/>
        </authorList>
    </citation>
    <scope>NUCLEOTIDE SEQUENCE</scope>
    <source>
        <strain evidence="1">H8</strain>
    </source>
</reference>
<dbReference type="Proteomes" id="UP000611762">
    <property type="component" value="Unassembled WGS sequence"/>
</dbReference>
<dbReference type="EMBL" id="JACRSU010000003">
    <property type="protein sequence ID" value="MBC8541128.1"/>
    <property type="molecule type" value="Genomic_DNA"/>
</dbReference>
<name>A0A926HZ64_9FIRM</name>
<proteinExistence type="predicted"/>
<keyword evidence="2" id="KW-1185">Reference proteome</keyword>
<gene>
    <name evidence="1" type="ORF">H8698_09100</name>
</gene>
<dbReference type="RefSeq" id="WP_249313007.1">
    <property type="nucleotide sequence ID" value="NZ_JACRSU010000003.1"/>
</dbReference>
<dbReference type="AlphaFoldDB" id="A0A926HZ64"/>